<evidence type="ECO:0000256" key="6">
    <source>
        <dbReference type="ARBA" id="ARBA00022857"/>
    </source>
</evidence>
<evidence type="ECO:0000313" key="14">
    <source>
        <dbReference type="Proteomes" id="UP001589691"/>
    </source>
</evidence>
<keyword evidence="6 11" id="KW-0521">NADP</keyword>
<dbReference type="GO" id="GO:0008703">
    <property type="term" value="F:5-amino-6-(5-phosphoribosylamino)uracil reductase activity"/>
    <property type="evidence" value="ECO:0007669"/>
    <property type="project" value="UniProtKB-EC"/>
</dbReference>
<dbReference type="GO" id="GO:0008835">
    <property type="term" value="F:diaminohydroxyphosphoribosylaminopyrimidine deaminase activity"/>
    <property type="evidence" value="ECO:0007669"/>
    <property type="project" value="UniProtKB-EC"/>
</dbReference>
<evidence type="ECO:0000256" key="11">
    <source>
        <dbReference type="PIRNR" id="PIRNR006769"/>
    </source>
</evidence>
<evidence type="ECO:0000256" key="10">
    <source>
        <dbReference type="ARBA" id="ARBA00049886"/>
    </source>
</evidence>
<feature type="domain" description="CMP/dCMP-type deaminase" evidence="12">
    <location>
        <begin position="1"/>
        <end position="114"/>
    </location>
</feature>
<comment type="similarity">
    <text evidence="5 11">In the C-terminal section; belongs to the HTP reductase family.</text>
</comment>
<evidence type="ECO:0000256" key="3">
    <source>
        <dbReference type="ARBA" id="ARBA00004910"/>
    </source>
</evidence>
<dbReference type="InterPro" id="IPR002125">
    <property type="entry name" value="CMP_dCMP_dom"/>
</dbReference>
<dbReference type="EMBL" id="JBHLZY010000005">
    <property type="protein sequence ID" value="MFB9768565.1"/>
    <property type="molecule type" value="Genomic_DNA"/>
</dbReference>
<comment type="catalytic activity">
    <reaction evidence="9 11">
        <text>5-amino-6-(5-phospho-D-ribitylamino)uracil + NADP(+) = 5-amino-6-(5-phospho-D-ribosylamino)uracil + NADPH + H(+)</text>
        <dbReference type="Rhea" id="RHEA:17845"/>
        <dbReference type="ChEBI" id="CHEBI:15378"/>
        <dbReference type="ChEBI" id="CHEBI:57783"/>
        <dbReference type="ChEBI" id="CHEBI:58349"/>
        <dbReference type="ChEBI" id="CHEBI:58421"/>
        <dbReference type="ChEBI" id="CHEBI:58453"/>
        <dbReference type="EC" id="1.1.1.193"/>
    </reaction>
</comment>
<organism evidence="13 14">
    <name type="scientific">Lactiplantibacillus modestisalitolerans</name>
    <dbReference type="NCBI Taxonomy" id="1457219"/>
    <lineage>
        <taxon>Bacteria</taxon>
        <taxon>Bacillati</taxon>
        <taxon>Bacillota</taxon>
        <taxon>Bacilli</taxon>
        <taxon>Lactobacillales</taxon>
        <taxon>Lactobacillaceae</taxon>
        <taxon>Lactiplantibacillus</taxon>
    </lineage>
</organism>
<sequence>MDNGYMQLAVQQALRGGPATYQNPQVGAVLVKDGRVISQGYHAHFGGDHAEVACLKGATPEQARGATLYVTLEPCSHYGKTPPCSHRVAEAGIKKVVIGQLDPHPVVAGRGRDYLRQHGVDVQVLEPSAAVLALNRHYNWFYQHERPWITLKMAQTLDGKLNAVTGERSRLTNAAANADSQRLRATFHAILVGERTLTTDDPQLTVRTQALAHPPVRLVVLNRSDAAVGHRLVTDGLAPTWLLCRQASPRDTQLEQSGSDVHVVIGDWTPQAISTFCHQHGWQSLLVEGGSQLHAQFVQAGLVEEWLSYVVPTVFGGQALPAARDTTYAATPMTFTAPQVTNLAGNLRIQAYRQGVV</sequence>
<dbReference type="InterPro" id="IPR002734">
    <property type="entry name" value="RibDG_C"/>
</dbReference>
<comment type="pathway">
    <text evidence="3 11">Cofactor biosynthesis; riboflavin biosynthesis; 5-amino-6-(D-ribitylamino)uracil from GTP: step 3/4.</text>
</comment>
<dbReference type="InterPro" id="IPR004794">
    <property type="entry name" value="Eubact_RibD"/>
</dbReference>
<keyword evidence="11" id="KW-0862">Zinc</keyword>
<name>A0ABV5WRX8_9LACO</name>
<comment type="catalytic activity">
    <reaction evidence="10 11">
        <text>2,5-diamino-6-hydroxy-4-(5-phosphoribosylamino)-pyrimidine + H2O + H(+) = 5-amino-6-(5-phospho-D-ribosylamino)uracil + NH4(+)</text>
        <dbReference type="Rhea" id="RHEA:21868"/>
        <dbReference type="ChEBI" id="CHEBI:15377"/>
        <dbReference type="ChEBI" id="CHEBI:15378"/>
        <dbReference type="ChEBI" id="CHEBI:28938"/>
        <dbReference type="ChEBI" id="CHEBI:58453"/>
        <dbReference type="ChEBI" id="CHEBI:58614"/>
        <dbReference type="EC" id="3.5.4.26"/>
    </reaction>
</comment>
<dbReference type="Proteomes" id="UP001589691">
    <property type="component" value="Unassembled WGS sequence"/>
</dbReference>
<dbReference type="Gene3D" id="3.40.430.10">
    <property type="entry name" value="Dihydrofolate Reductase, subunit A"/>
    <property type="match status" value="1"/>
</dbReference>
<accession>A0ABV5WRX8</accession>
<evidence type="ECO:0000256" key="8">
    <source>
        <dbReference type="ARBA" id="ARBA00023268"/>
    </source>
</evidence>
<evidence type="ECO:0000259" key="12">
    <source>
        <dbReference type="PROSITE" id="PS51747"/>
    </source>
</evidence>
<comment type="function">
    <text evidence="1 11">Converts 2,5-diamino-6-(ribosylamino)-4(3h)-pyrimidinone 5'-phosphate into 5-amino-6-(ribosylamino)-2,4(1h,3h)-pyrimidinedione 5'-phosphate.</text>
</comment>
<evidence type="ECO:0000313" key="13">
    <source>
        <dbReference type="EMBL" id="MFB9768565.1"/>
    </source>
</evidence>
<dbReference type="PANTHER" id="PTHR38011:SF7">
    <property type="entry name" value="2,5-DIAMINO-6-RIBOSYLAMINO-4(3H)-PYRIMIDINONE 5'-PHOSPHATE REDUCTASE"/>
    <property type="match status" value="1"/>
</dbReference>
<dbReference type="PROSITE" id="PS51747">
    <property type="entry name" value="CYT_DCMP_DEAMINASES_2"/>
    <property type="match status" value="1"/>
</dbReference>
<dbReference type="InterPro" id="IPR016193">
    <property type="entry name" value="Cytidine_deaminase-like"/>
</dbReference>
<keyword evidence="7 11" id="KW-0560">Oxidoreductase</keyword>
<comment type="cofactor">
    <cofactor evidence="11">
        <name>Zn(2+)</name>
        <dbReference type="ChEBI" id="CHEBI:29105"/>
    </cofactor>
    <text evidence="11">Binds 1 zinc ion.</text>
</comment>
<keyword evidence="14" id="KW-1185">Reference proteome</keyword>
<dbReference type="SUPFAM" id="SSF53927">
    <property type="entry name" value="Cytidine deaminase-like"/>
    <property type="match status" value="1"/>
</dbReference>
<evidence type="ECO:0000256" key="4">
    <source>
        <dbReference type="ARBA" id="ARBA00005259"/>
    </source>
</evidence>
<dbReference type="EC" id="3.5.4.26" evidence="11"/>
<keyword evidence="8" id="KW-0511">Multifunctional enzyme</keyword>
<evidence type="ECO:0000256" key="2">
    <source>
        <dbReference type="ARBA" id="ARBA00004882"/>
    </source>
</evidence>
<evidence type="ECO:0000256" key="9">
    <source>
        <dbReference type="ARBA" id="ARBA00049861"/>
    </source>
</evidence>
<dbReference type="PANTHER" id="PTHR38011">
    <property type="entry name" value="DIHYDROFOLATE REDUCTASE FAMILY PROTEIN (AFU_ORTHOLOGUE AFUA_8G06820)"/>
    <property type="match status" value="1"/>
</dbReference>
<comment type="similarity">
    <text evidence="4 11">In the N-terminal section; belongs to the cytidine and deoxycytidylate deaminase family.</text>
</comment>
<dbReference type="RefSeq" id="WP_137643215.1">
    <property type="nucleotide sequence ID" value="NZ_BJEA01000014.1"/>
</dbReference>
<proteinExistence type="inferred from homology"/>
<dbReference type="InterPro" id="IPR050765">
    <property type="entry name" value="Riboflavin_Biosynth_HTPR"/>
</dbReference>
<dbReference type="EC" id="1.1.1.193" evidence="11"/>
<comment type="pathway">
    <text evidence="2 11">Cofactor biosynthesis; riboflavin biosynthesis; 5-amino-6-(D-ribitylamino)uracil from GTP: step 2/4.</text>
</comment>
<evidence type="ECO:0000256" key="5">
    <source>
        <dbReference type="ARBA" id="ARBA00007417"/>
    </source>
</evidence>
<reference evidence="13 14" key="1">
    <citation type="submission" date="2024-09" db="EMBL/GenBank/DDBJ databases">
        <authorList>
            <person name="Sun Q."/>
            <person name="Mori K."/>
        </authorList>
    </citation>
    <scope>NUCLEOTIDE SEQUENCE [LARGE SCALE GENOMIC DNA]</scope>
    <source>
        <strain evidence="13 14">TBRC 4576</strain>
    </source>
</reference>
<dbReference type="PIRSF" id="PIRSF006769">
    <property type="entry name" value="RibD"/>
    <property type="match status" value="1"/>
</dbReference>
<dbReference type="Pfam" id="PF00383">
    <property type="entry name" value="dCMP_cyt_deam_1"/>
    <property type="match status" value="1"/>
</dbReference>
<protein>
    <recommendedName>
        <fullName evidence="11">Riboflavin biosynthesis protein RibD</fullName>
    </recommendedName>
    <domain>
        <recommendedName>
            <fullName evidence="11">Diaminohydroxyphosphoribosylaminopyrimidine deaminase</fullName>
            <shortName evidence="11">DRAP deaminase</shortName>
            <ecNumber evidence="11">3.5.4.26</ecNumber>
        </recommendedName>
        <alternativeName>
            <fullName evidence="11">Riboflavin-specific deaminase</fullName>
        </alternativeName>
    </domain>
    <domain>
        <recommendedName>
            <fullName evidence="11">5-amino-6-(5-phosphoribosylamino)uracil reductase</fullName>
            <ecNumber evidence="11">1.1.1.193</ecNumber>
        </recommendedName>
        <alternativeName>
            <fullName evidence="11">HTP reductase</fullName>
        </alternativeName>
    </domain>
</protein>
<dbReference type="NCBIfam" id="TIGR00326">
    <property type="entry name" value="eubact_ribD"/>
    <property type="match status" value="1"/>
</dbReference>
<evidence type="ECO:0000256" key="1">
    <source>
        <dbReference type="ARBA" id="ARBA00002151"/>
    </source>
</evidence>
<dbReference type="Pfam" id="PF01872">
    <property type="entry name" value="RibD_C"/>
    <property type="match status" value="1"/>
</dbReference>
<comment type="caution">
    <text evidence="13">The sequence shown here is derived from an EMBL/GenBank/DDBJ whole genome shotgun (WGS) entry which is preliminary data.</text>
</comment>
<keyword evidence="11" id="KW-0479">Metal-binding</keyword>
<keyword evidence="11 13" id="KW-0378">Hydrolase</keyword>
<gene>
    <name evidence="13" type="primary">ribD</name>
    <name evidence="13" type="ORF">ACFFLI_01610</name>
</gene>
<keyword evidence="11" id="KW-0686">Riboflavin biosynthesis</keyword>
<dbReference type="CDD" id="cd01284">
    <property type="entry name" value="Riboflavin_deaminase-reductase"/>
    <property type="match status" value="1"/>
</dbReference>
<dbReference type="Gene3D" id="3.40.140.10">
    <property type="entry name" value="Cytidine Deaminase, domain 2"/>
    <property type="match status" value="1"/>
</dbReference>
<dbReference type="InterPro" id="IPR024072">
    <property type="entry name" value="DHFR-like_dom_sf"/>
</dbReference>
<dbReference type="SUPFAM" id="SSF53597">
    <property type="entry name" value="Dihydrofolate reductase-like"/>
    <property type="match status" value="1"/>
</dbReference>
<evidence type="ECO:0000256" key="7">
    <source>
        <dbReference type="ARBA" id="ARBA00023002"/>
    </source>
</evidence>